<dbReference type="InterPro" id="IPR038765">
    <property type="entry name" value="Papain-like_cys_pep_sf"/>
</dbReference>
<gene>
    <name evidence="3" type="ORF">Esi_0058_0018</name>
</gene>
<proteinExistence type="predicted"/>
<dbReference type="OrthoDB" id="2248014at2759"/>
<dbReference type="Proteomes" id="UP000002630">
    <property type="component" value="Linkage Group LG08"/>
</dbReference>
<dbReference type="EMBL" id="FN648796">
    <property type="protein sequence ID" value="CBJ27155.1"/>
    <property type="molecule type" value="Genomic_DNA"/>
</dbReference>
<organism evidence="3 4">
    <name type="scientific">Ectocarpus siliculosus</name>
    <name type="common">Brown alga</name>
    <name type="synonym">Conferva siliculosa</name>
    <dbReference type="NCBI Taxonomy" id="2880"/>
    <lineage>
        <taxon>Eukaryota</taxon>
        <taxon>Sar</taxon>
        <taxon>Stramenopiles</taxon>
        <taxon>Ochrophyta</taxon>
        <taxon>PX clade</taxon>
        <taxon>Phaeophyceae</taxon>
        <taxon>Ectocarpales</taxon>
        <taxon>Ectocarpaceae</taxon>
        <taxon>Ectocarpus</taxon>
    </lineage>
</organism>
<keyword evidence="4" id="KW-1185">Reference proteome</keyword>
<reference evidence="3 4" key="1">
    <citation type="journal article" date="2010" name="Nature">
        <title>The Ectocarpus genome and the independent evolution of multicellularity in brown algae.</title>
        <authorList>
            <person name="Cock J.M."/>
            <person name="Sterck L."/>
            <person name="Rouze P."/>
            <person name="Scornet D."/>
            <person name="Allen A.E."/>
            <person name="Amoutzias G."/>
            <person name="Anthouard V."/>
            <person name="Artiguenave F."/>
            <person name="Aury J.M."/>
            <person name="Badger J.H."/>
            <person name="Beszteri B."/>
            <person name="Billiau K."/>
            <person name="Bonnet E."/>
            <person name="Bothwell J.H."/>
            <person name="Bowler C."/>
            <person name="Boyen C."/>
            <person name="Brownlee C."/>
            <person name="Carrano C.J."/>
            <person name="Charrier B."/>
            <person name="Cho G.Y."/>
            <person name="Coelho S.M."/>
            <person name="Collen J."/>
            <person name="Corre E."/>
            <person name="Da Silva C."/>
            <person name="Delage L."/>
            <person name="Delaroque N."/>
            <person name="Dittami S.M."/>
            <person name="Doulbeau S."/>
            <person name="Elias M."/>
            <person name="Farnham G."/>
            <person name="Gachon C.M."/>
            <person name="Gschloessl B."/>
            <person name="Heesch S."/>
            <person name="Jabbari K."/>
            <person name="Jubin C."/>
            <person name="Kawai H."/>
            <person name="Kimura K."/>
            <person name="Kloareg B."/>
            <person name="Kupper F.C."/>
            <person name="Lang D."/>
            <person name="Le Bail A."/>
            <person name="Leblanc C."/>
            <person name="Lerouge P."/>
            <person name="Lohr M."/>
            <person name="Lopez P.J."/>
            <person name="Martens C."/>
            <person name="Maumus F."/>
            <person name="Michel G."/>
            <person name="Miranda-Saavedra D."/>
            <person name="Morales J."/>
            <person name="Moreau H."/>
            <person name="Motomura T."/>
            <person name="Nagasato C."/>
            <person name="Napoli C.A."/>
            <person name="Nelson D.R."/>
            <person name="Nyvall-Collen P."/>
            <person name="Peters A.F."/>
            <person name="Pommier C."/>
            <person name="Potin P."/>
            <person name="Poulain J."/>
            <person name="Quesneville H."/>
            <person name="Read B."/>
            <person name="Rensing S.A."/>
            <person name="Ritter A."/>
            <person name="Rousvoal S."/>
            <person name="Samanta M."/>
            <person name="Samson G."/>
            <person name="Schroeder D.C."/>
            <person name="Segurens B."/>
            <person name="Strittmatter M."/>
            <person name="Tonon T."/>
            <person name="Tregear J.W."/>
            <person name="Valentin K."/>
            <person name="von Dassow P."/>
            <person name="Yamagishi T."/>
            <person name="Van de Peer Y."/>
            <person name="Wincker P."/>
        </authorList>
    </citation>
    <scope>NUCLEOTIDE SEQUENCE [LARGE SCALE GENOMIC DNA]</scope>
    <source>
        <strain evidence="4">Ec32 / CCAP1310/4</strain>
    </source>
</reference>
<evidence type="ECO:0000313" key="4">
    <source>
        <dbReference type="Proteomes" id="UP000002630"/>
    </source>
</evidence>
<dbReference type="Gene3D" id="3.90.70.10">
    <property type="entry name" value="Cysteine proteinases"/>
    <property type="match status" value="1"/>
</dbReference>
<dbReference type="SUPFAM" id="SSF54001">
    <property type="entry name" value="Cysteine proteinases"/>
    <property type="match status" value="1"/>
</dbReference>
<protein>
    <recommendedName>
        <fullName evidence="2">USP domain-containing protein</fullName>
    </recommendedName>
</protein>
<evidence type="ECO:0000256" key="1">
    <source>
        <dbReference type="SAM" id="MobiDB-lite"/>
    </source>
</evidence>
<evidence type="ECO:0000259" key="2">
    <source>
        <dbReference type="PROSITE" id="PS50235"/>
    </source>
</evidence>
<dbReference type="InterPro" id="IPR018200">
    <property type="entry name" value="USP_CS"/>
</dbReference>
<dbReference type="Pfam" id="PF00443">
    <property type="entry name" value="UCH"/>
    <property type="match status" value="1"/>
</dbReference>
<dbReference type="AlphaFoldDB" id="D7G4R2"/>
<dbReference type="PROSITE" id="PS00972">
    <property type="entry name" value="USP_1"/>
    <property type="match status" value="1"/>
</dbReference>
<dbReference type="EMBL" id="FN649733">
    <property type="protein sequence ID" value="CBJ27155.1"/>
    <property type="molecule type" value="Genomic_DNA"/>
</dbReference>
<sequence>MNTGGTASRWTRVLSFLQHAIGPESIKGGNQAAATSVLDRDQGGSPPPSSGLSGEQLAVTGIKNLGNTCFLNAVLQSLASFHVFREYLEELYNCNQRERERERDSDKVCHGAESVSICKHTEAPDGPIVLPLCAACFHLLLPFDAED</sequence>
<accession>D7G4R2</accession>
<feature type="domain" description="USP" evidence="2">
    <location>
        <begin position="60"/>
        <end position="147"/>
    </location>
</feature>
<dbReference type="GO" id="GO:0004843">
    <property type="term" value="F:cysteine-type deubiquitinase activity"/>
    <property type="evidence" value="ECO:0007669"/>
    <property type="project" value="InterPro"/>
</dbReference>
<dbReference type="PROSITE" id="PS50235">
    <property type="entry name" value="USP_3"/>
    <property type="match status" value="1"/>
</dbReference>
<dbReference type="GO" id="GO:0016579">
    <property type="term" value="P:protein deubiquitination"/>
    <property type="evidence" value="ECO:0007669"/>
    <property type="project" value="InterPro"/>
</dbReference>
<evidence type="ECO:0000313" key="3">
    <source>
        <dbReference type="EMBL" id="CBJ27155.1"/>
    </source>
</evidence>
<dbReference type="InterPro" id="IPR001394">
    <property type="entry name" value="Peptidase_C19_UCH"/>
</dbReference>
<feature type="region of interest" description="Disordered" evidence="1">
    <location>
        <begin position="27"/>
        <end position="54"/>
    </location>
</feature>
<dbReference type="InterPro" id="IPR028889">
    <property type="entry name" value="USP"/>
</dbReference>
<dbReference type="InParanoid" id="D7G4R2"/>
<name>D7G4R2_ECTSI</name>